<protein>
    <submittedName>
        <fullName evidence="1">Uncharacterized protein</fullName>
    </submittedName>
</protein>
<evidence type="ECO:0000313" key="2">
    <source>
        <dbReference type="Proteomes" id="UP001204144"/>
    </source>
</evidence>
<proteinExistence type="predicted"/>
<dbReference type="Proteomes" id="UP001204144">
    <property type="component" value="Unassembled WGS sequence"/>
</dbReference>
<keyword evidence="2" id="KW-1185">Reference proteome</keyword>
<gene>
    <name evidence="1" type="ORF">EGI31_17480</name>
</gene>
<accession>A0AAE3H4Q7</accession>
<organism evidence="1 2">
    <name type="scientific">Lacihabitans soyangensis</name>
    <dbReference type="NCBI Taxonomy" id="869394"/>
    <lineage>
        <taxon>Bacteria</taxon>
        <taxon>Pseudomonadati</taxon>
        <taxon>Bacteroidota</taxon>
        <taxon>Cytophagia</taxon>
        <taxon>Cytophagales</taxon>
        <taxon>Leadbetterellaceae</taxon>
        <taxon>Lacihabitans</taxon>
    </lineage>
</organism>
<dbReference type="EMBL" id="RJUF01000176">
    <property type="protein sequence ID" value="MCP9764733.1"/>
    <property type="molecule type" value="Genomic_DNA"/>
</dbReference>
<sequence>MNIEEIIDVRNKQELTFIQSDSTFNLETSAPLNLLIKNFINYSLPQNNKKNQITIRLNEFQFGSRQTEGKAIVWLYSDLEFFLKTTEGYAKVMQTSNCQEIAASDNLYLTMNNLNWKFWNSTLNDLEKNLRNLDNKVLTTSKFIEKDTQLNNIFIDRIHKDGIYPTYKKFKANDALECNFEILEILGQTHLKIENNQLMDSISKIWGVCQNGKLYKAIKNEKDSSYFLLPLTKFLNTYEVETVYGNNEIDPNSISGNTKIPKIVDWAFVAFDIVSFVKFKQLPTPPTLTQLGLKKAQININQRMMIDKYRGSLKPIGIYEN</sequence>
<comment type="caution">
    <text evidence="1">The sequence shown here is derived from an EMBL/GenBank/DDBJ whole genome shotgun (WGS) entry which is preliminary data.</text>
</comment>
<dbReference type="AlphaFoldDB" id="A0AAE3H4Q7"/>
<name>A0AAE3H4Q7_9BACT</name>
<evidence type="ECO:0000313" key="1">
    <source>
        <dbReference type="EMBL" id="MCP9764733.1"/>
    </source>
</evidence>
<reference evidence="1 2" key="1">
    <citation type="submission" date="2018-11" db="EMBL/GenBank/DDBJ databases">
        <title>Novel bacteria species description.</title>
        <authorList>
            <person name="Han J.-H."/>
        </authorList>
    </citation>
    <scope>NUCLEOTIDE SEQUENCE [LARGE SCALE GENOMIC DNA]</scope>
    <source>
        <strain evidence="1 2">KCTC23259</strain>
    </source>
</reference>